<organism evidence="3">
    <name type="scientific">Brugia pahangi</name>
    <name type="common">Filarial nematode worm</name>
    <dbReference type="NCBI Taxonomy" id="6280"/>
    <lineage>
        <taxon>Eukaryota</taxon>
        <taxon>Metazoa</taxon>
        <taxon>Ecdysozoa</taxon>
        <taxon>Nematoda</taxon>
        <taxon>Chromadorea</taxon>
        <taxon>Rhabditida</taxon>
        <taxon>Spirurina</taxon>
        <taxon>Spiruromorpha</taxon>
        <taxon>Filarioidea</taxon>
        <taxon>Onchocercidae</taxon>
        <taxon>Brugia</taxon>
    </lineage>
</organism>
<gene>
    <name evidence="1" type="ORF">BPAG_LOCUS7259</name>
</gene>
<dbReference type="WBParaSite" id="BPAG_0000729401-mRNA-1">
    <property type="protein sequence ID" value="BPAG_0000729401-mRNA-1"/>
    <property type="gene ID" value="BPAG_0000729401"/>
</dbReference>
<proteinExistence type="predicted"/>
<evidence type="ECO:0000313" key="3">
    <source>
        <dbReference type="WBParaSite" id="BPAG_0000729401-mRNA-1"/>
    </source>
</evidence>
<dbReference type="AlphaFoldDB" id="A0A0N4TGF6"/>
<reference evidence="1 2" key="2">
    <citation type="submission" date="2018-11" db="EMBL/GenBank/DDBJ databases">
        <authorList>
            <consortium name="Pathogen Informatics"/>
        </authorList>
    </citation>
    <scope>NUCLEOTIDE SEQUENCE [LARGE SCALE GENOMIC DNA]</scope>
</reference>
<keyword evidence="2" id="KW-1185">Reference proteome</keyword>
<dbReference type="Proteomes" id="UP000278627">
    <property type="component" value="Unassembled WGS sequence"/>
</dbReference>
<evidence type="ECO:0000313" key="2">
    <source>
        <dbReference type="Proteomes" id="UP000278627"/>
    </source>
</evidence>
<reference evidence="3" key="1">
    <citation type="submission" date="2017-02" db="UniProtKB">
        <authorList>
            <consortium name="WormBaseParasite"/>
        </authorList>
    </citation>
    <scope>IDENTIFICATION</scope>
</reference>
<sequence>MRNVQYACSNTLQCAICIMHAVIRCNAQSAICIQLYVVMRNVQYACLAIAFTNCAHSIYYKMSLFRVLSIDDANAKWMT</sequence>
<dbReference type="EMBL" id="UZAD01007949">
    <property type="protein sequence ID" value="VDN88445.1"/>
    <property type="molecule type" value="Genomic_DNA"/>
</dbReference>
<protein>
    <submittedName>
        <fullName evidence="3">Secreted protein</fullName>
    </submittedName>
</protein>
<name>A0A0N4TGF6_BRUPA</name>
<accession>A0A0N4TGF6</accession>
<evidence type="ECO:0000313" key="1">
    <source>
        <dbReference type="EMBL" id="VDN88445.1"/>
    </source>
</evidence>